<dbReference type="Proteomes" id="UP000324585">
    <property type="component" value="Unassembled WGS sequence"/>
</dbReference>
<comment type="subcellular location">
    <subcellularLocation>
        <location evidence="1">Nucleus</location>
    </subcellularLocation>
</comment>
<keyword evidence="5" id="KW-0539">Nucleus</keyword>
<dbReference type="PANTHER" id="PTHR10870:SF0">
    <property type="entry name" value="CELL CYCLE CHECKPOINT PROTEIN RAD1"/>
    <property type="match status" value="1"/>
</dbReference>
<protein>
    <submittedName>
        <fullName evidence="6">Cell cycle checkpoint protein RAD1</fullName>
    </submittedName>
</protein>
<proteinExistence type="inferred from homology"/>
<organism evidence="6 7">
    <name type="scientific">Porphyridium purpureum</name>
    <name type="common">Red alga</name>
    <name type="synonym">Porphyridium cruentum</name>
    <dbReference type="NCBI Taxonomy" id="35688"/>
    <lineage>
        <taxon>Eukaryota</taxon>
        <taxon>Rhodophyta</taxon>
        <taxon>Bangiophyceae</taxon>
        <taxon>Porphyridiales</taxon>
        <taxon>Porphyridiaceae</taxon>
        <taxon>Porphyridium</taxon>
    </lineage>
</organism>
<dbReference type="EMBL" id="VRMN01000009">
    <property type="protein sequence ID" value="KAA8492604.1"/>
    <property type="molecule type" value="Genomic_DNA"/>
</dbReference>
<reference evidence="7" key="1">
    <citation type="journal article" date="2019" name="Nat. Commun.">
        <title>Expansion of phycobilisome linker gene families in mesophilic red algae.</title>
        <authorList>
            <person name="Lee J."/>
            <person name="Kim D."/>
            <person name="Bhattacharya D."/>
            <person name="Yoon H.S."/>
        </authorList>
    </citation>
    <scope>NUCLEOTIDE SEQUENCE [LARGE SCALE GENOMIC DNA]</scope>
    <source>
        <strain evidence="7">CCMP 1328</strain>
    </source>
</reference>
<dbReference type="Pfam" id="PF02144">
    <property type="entry name" value="Rad1"/>
    <property type="match status" value="1"/>
</dbReference>
<dbReference type="PANTHER" id="PTHR10870">
    <property type="entry name" value="CELL CYCLE CHECKPOINT PROTEIN RAD1"/>
    <property type="match status" value="1"/>
</dbReference>
<keyword evidence="3" id="KW-0227">DNA damage</keyword>
<comment type="caution">
    <text evidence="6">The sequence shown here is derived from an EMBL/GenBank/DDBJ whole genome shotgun (WGS) entry which is preliminary data.</text>
</comment>
<dbReference type="GO" id="GO:0006281">
    <property type="term" value="P:DNA repair"/>
    <property type="evidence" value="ECO:0007669"/>
    <property type="project" value="UniProtKB-KW"/>
</dbReference>
<keyword evidence="7" id="KW-1185">Reference proteome</keyword>
<dbReference type="GO" id="GO:0030896">
    <property type="term" value="C:checkpoint clamp complex"/>
    <property type="evidence" value="ECO:0007669"/>
    <property type="project" value="TreeGrafter"/>
</dbReference>
<evidence type="ECO:0000256" key="2">
    <source>
        <dbReference type="ARBA" id="ARBA00010991"/>
    </source>
</evidence>
<evidence type="ECO:0000256" key="4">
    <source>
        <dbReference type="ARBA" id="ARBA00023204"/>
    </source>
</evidence>
<dbReference type="OrthoDB" id="337581at2759"/>
<name>A0A5J4YPI6_PORPP</name>
<accession>A0A5J4YPI6</accession>
<dbReference type="GO" id="GO:0000077">
    <property type="term" value="P:DNA damage checkpoint signaling"/>
    <property type="evidence" value="ECO:0007669"/>
    <property type="project" value="InterPro"/>
</dbReference>
<dbReference type="AlphaFoldDB" id="A0A5J4YPI6"/>
<dbReference type="PRINTS" id="PR01245">
    <property type="entry name" value="RAD1REC1"/>
</dbReference>
<dbReference type="Gene3D" id="3.70.10.10">
    <property type="match status" value="1"/>
</dbReference>
<evidence type="ECO:0000256" key="3">
    <source>
        <dbReference type="ARBA" id="ARBA00022763"/>
    </source>
</evidence>
<sequence>MKESNVLECCFVSGRFLLDVLSFIYSTTSKHAQFVVLSVAPASNALRVTLQERGALEATLLLREEAFSSFMCRDAELSVRVPLGIFRECLTVLVTAERSASFSLGRSSGANPHLQAQYVTPVLLNVASALDSMELVVVDECGESEIRTQCRIRTFTGSSDQVDLEFHTADVVLSGIVKSELLAHALSEIDFGGANYADILVSESTLCVQSGSYQGGASRTVEIICAEAPEPNERDAQMRGERSDLVLQWQCTEQRRESFRLLSLTRVLRALNSSQETRMRMNEKGLLAFTIKLCADSFPYFPVVNRDPSSCILCFVEFVLLPLEE</sequence>
<evidence type="ECO:0000313" key="6">
    <source>
        <dbReference type="EMBL" id="KAA8492604.1"/>
    </source>
</evidence>
<evidence type="ECO:0000313" key="7">
    <source>
        <dbReference type="Proteomes" id="UP000324585"/>
    </source>
</evidence>
<dbReference type="InterPro" id="IPR003021">
    <property type="entry name" value="Rad1_Rec1_Rad17"/>
</dbReference>
<dbReference type="OMA" id="CGESEIR"/>
<evidence type="ECO:0000256" key="5">
    <source>
        <dbReference type="ARBA" id="ARBA00023242"/>
    </source>
</evidence>
<gene>
    <name evidence="6" type="ORF">FVE85_8111</name>
</gene>
<evidence type="ECO:0000256" key="1">
    <source>
        <dbReference type="ARBA" id="ARBA00004123"/>
    </source>
</evidence>
<keyword evidence="4" id="KW-0234">DNA repair</keyword>
<comment type="similarity">
    <text evidence="2">Belongs to the rad1 family.</text>
</comment>